<name>A0AAC8YTB0_AMIAI</name>
<keyword evidence="1" id="KW-1133">Transmembrane helix</keyword>
<reference evidence="2 4" key="1">
    <citation type="submission" date="2016-03" db="EMBL/GenBank/DDBJ databases">
        <title>Complete genome of Aminobacter aminovorans KCTC 2477.</title>
        <authorList>
            <person name="Kim K.M."/>
        </authorList>
    </citation>
    <scope>NUCLEOTIDE SEQUENCE [LARGE SCALE GENOMIC DNA]</scope>
    <source>
        <strain evidence="2 4">KCTC 2477</strain>
    </source>
</reference>
<keyword evidence="1" id="KW-0472">Membrane</keyword>
<protein>
    <recommendedName>
        <fullName evidence="6">Transmembrane protein</fullName>
    </recommendedName>
</protein>
<accession>A0AAC8YTB0</accession>
<dbReference type="EMBL" id="CP015005">
    <property type="protein sequence ID" value="AMS44140.1"/>
    <property type="molecule type" value="Genomic_DNA"/>
</dbReference>
<dbReference type="Proteomes" id="UP000075755">
    <property type="component" value="Chromosome"/>
</dbReference>
<dbReference type="EMBL" id="JACICB010000006">
    <property type="protein sequence ID" value="MBB3705468.1"/>
    <property type="molecule type" value="Genomic_DNA"/>
</dbReference>
<dbReference type="AlphaFoldDB" id="A0AAC8YTB0"/>
<evidence type="ECO:0000313" key="3">
    <source>
        <dbReference type="EMBL" id="MBB3705468.1"/>
    </source>
</evidence>
<dbReference type="Proteomes" id="UP000577697">
    <property type="component" value="Unassembled WGS sequence"/>
</dbReference>
<evidence type="ECO:0000256" key="1">
    <source>
        <dbReference type="SAM" id="Phobius"/>
    </source>
</evidence>
<gene>
    <name evidence="2" type="ORF">AA2016_5234</name>
    <name evidence="3" type="ORF">FHS67_001783</name>
</gene>
<dbReference type="KEGG" id="aak:AA2016_5234"/>
<keyword evidence="1" id="KW-0812">Transmembrane</keyword>
<feature type="transmembrane region" description="Helical" evidence="1">
    <location>
        <begin position="180"/>
        <end position="199"/>
    </location>
</feature>
<organism evidence="2 4">
    <name type="scientific">Aminobacter aminovorans</name>
    <name type="common">Chelatobacter heintzii</name>
    <dbReference type="NCBI Taxonomy" id="83263"/>
    <lineage>
        <taxon>Bacteria</taxon>
        <taxon>Pseudomonadati</taxon>
        <taxon>Pseudomonadota</taxon>
        <taxon>Alphaproteobacteria</taxon>
        <taxon>Hyphomicrobiales</taxon>
        <taxon>Phyllobacteriaceae</taxon>
        <taxon>Aminobacter</taxon>
    </lineage>
</organism>
<reference evidence="3 5" key="2">
    <citation type="submission" date="2020-08" db="EMBL/GenBank/DDBJ databases">
        <title>Genomic Encyclopedia of Type Strains, Phase IV (KMG-IV): sequencing the most valuable type-strain genomes for metagenomic binning, comparative biology and taxonomic classification.</title>
        <authorList>
            <person name="Goeker M."/>
        </authorList>
    </citation>
    <scope>NUCLEOTIDE SEQUENCE [LARGE SCALE GENOMIC DNA]</scope>
    <source>
        <strain evidence="3 5">DSM 10368</strain>
    </source>
</reference>
<keyword evidence="5" id="KW-1185">Reference proteome</keyword>
<evidence type="ECO:0000313" key="2">
    <source>
        <dbReference type="EMBL" id="AMS44140.1"/>
    </source>
</evidence>
<feature type="transmembrane region" description="Helical" evidence="1">
    <location>
        <begin position="12"/>
        <end position="32"/>
    </location>
</feature>
<sequence>MNSLNKPIKRIGALLTILGMGVLLGSLSTWALSGKRGQRIYYTVLYSSWKITDAPSLPVTLATDTLWQFDEACLAPHQPPPSYSPFASVRPSSIREGEAIKLAGDPSWLARTFANEEVSDTRTPQQKTIDGLASFVLLSTSSREQTQAVLEECSTTSGVVMELHKSHHTDIGQWPSGHRWVFWPGVALLLLGLMLSVLYDQGVGRLVRWVRTGQG</sequence>
<evidence type="ECO:0000313" key="5">
    <source>
        <dbReference type="Proteomes" id="UP000577697"/>
    </source>
</evidence>
<proteinExistence type="predicted"/>
<evidence type="ECO:0008006" key="6">
    <source>
        <dbReference type="Google" id="ProtNLM"/>
    </source>
</evidence>
<evidence type="ECO:0000313" key="4">
    <source>
        <dbReference type="Proteomes" id="UP000075755"/>
    </source>
</evidence>